<evidence type="ECO:0000313" key="2">
    <source>
        <dbReference type="EMBL" id="MBW8682997.1"/>
    </source>
</evidence>
<dbReference type="InterPro" id="IPR058060">
    <property type="entry name" value="HYC_CC_PP"/>
</dbReference>
<dbReference type="Proteomes" id="UP000812961">
    <property type="component" value="Unassembled WGS sequence"/>
</dbReference>
<proteinExistence type="predicted"/>
<dbReference type="NCBIfam" id="NF047658">
    <property type="entry name" value="HYC_CC_PP"/>
    <property type="match status" value="1"/>
</dbReference>
<protein>
    <recommendedName>
        <fullName evidence="4">Secreted protein</fullName>
    </recommendedName>
</protein>
<sequence>MKKVLALILAVLYMGTSTGATLHMHYCMGELTGVQLWHSEAKAKQCSKCGRTSAGKMRAKKCCKDEHKTVKLEKDQKATENVAHGMQLVAVANPVYYFDSRPVHTTAIAEEYPVTNAPPGGCCVHIHVLNCVFRV</sequence>
<gene>
    <name evidence="2" type="ORF">K1Y79_01505</name>
</gene>
<feature type="signal peptide" evidence="1">
    <location>
        <begin position="1"/>
        <end position="19"/>
    </location>
</feature>
<evidence type="ECO:0008006" key="4">
    <source>
        <dbReference type="Google" id="ProtNLM"/>
    </source>
</evidence>
<dbReference type="Pfam" id="PF26622">
    <property type="entry name" value="DUF8199"/>
    <property type="match status" value="1"/>
</dbReference>
<dbReference type="InterPro" id="IPR058512">
    <property type="entry name" value="DUF8199"/>
</dbReference>
<keyword evidence="3" id="KW-1185">Reference proteome</keyword>
<name>A0ABS7G8H4_9BACT</name>
<dbReference type="EMBL" id="JAICCF010000001">
    <property type="protein sequence ID" value="MBW8682997.1"/>
    <property type="molecule type" value="Genomic_DNA"/>
</dbReference>
<comment type="caution">
    <text evidence="2">The sequence shown here is derived from an EMBL/GenBank/DDBJ whole genome shotgun (WGS) entry which is preliminary data.</text>
</comment>
<organism evidence="2 3">
    <name type="scientific">Chitinophaga rhizophila</name>
    <dbReference type="NCBI Taxonomy" id="2866212"/>
    <lineage>
        <taxon>Bacteria</taxon>
        <taxon>Pseudomonadati</taxon>
        <taxon>Bacteroidota</taxon>
        <taxon>Chitinophagia</taxon>
        <taxon>Chitinophagales</taxon>
        <taxon>Chitinophagaceae</taxon>
        <taxon>Chitinophaga</taxon>
    </lineage>
</organism>
<dbReference type="RefSeq" id="WP_220248230.1">
    <property type="nucleotide sequence ID" value="NZ_JAICCF010000001.1"/>
</dbReference>
<keyword evidence="1" id="KW-0732">Signal</keyword>
<accession>A0ABS7G8H4</accession>
<reference evidence="2 3" key="1">
    <citation type="submission" date="2021-08" db="EMBL/GenBank/DDBJ databases">
        <title>The genome sequence of Chitinophaga sp. B61.</title>
        <authorList>
            <person name="Zhang X."/>
        </authorList>
    </citation>
    <scope>NUCLEOTIDE SEQUENCE [LARGE SCALE GENOMIC DNA]</scope>
    <source>
        <strain evidence="2 3">B61</strain>
    </source>
</reference>
<evidence type="ECO:0000256" key="1">
    <source>
        <dbReference type="SAM" id="SignalP"/>
    </source>
</evidence>
<evidence type="ECO:0000313" key="3">
    <source>
        <dbReference type="Proteomes" id="UP000812961"/>
    </source>
</evidence>
<feature type="chain" id="PRO_5045757930" description="Secreted protein" evidence="1">
    <location>
        <begin position="20"/>
        <end position="135"/>
    </location>
</feature>